<feature type="transmembrane region" description="Helical" evidence="1">
    <location>
        <begin position="74"/>
        <end position="92"/>
    </location>
</feature>
<feature type="transmembrane region" description="Helical" evidence="1">
    <location>
        <begin position="44"/>
        <end position="62"/>
    </location>
</feature>
<keyword evidence="3" id="KW-1185">Reference proteome</keyword>
<dbReference type="Proteomes" id="UP001602370">
    <property type="component" value="Unassembled WGS sequence"/>
</dbReference>
<dbReference type="RefSeq" id="WP_388311108.1">
    <property type="nucleotide sequence ID" value="NZ_JBIBDZ010000014.1"/>
</dbReference>
<comment type="caution">
    <text evidence="2">The sequence shown here is derived from an EMBL/GenBank/DDBJ whole genome shotgun (WGS) entry which is preliminary data.</text>
</comment>
<dbReference type="InterPro" id="IPR045629">
    <property type="entry name" value="DUF6232"/>
</dbReference>
<keyword evidence="1" id="KW-0472">Membrane</keyword>
<keyword evidence="1" id="KW-1133">Transmembrane helix</keyword>
<protein>
    <submittedName>
        <fullName evidence="2">DUF6232 family protein</fullName>
    </submittedName>
</protein>
<reference evidence="2 3" key="1">
    <citation type="submission" date="2024-10" db="EMBL/GenBank/DDBJ databases">
        <title>The Natural Products Discovery Center: Release of the First 8490 Sequenced Strains for Exploring Actinobacteria Biosynthetic Diversity.</title>
        <authorList>
            <person name="Kalkreuter E."/>
            <person name="Kautsar S.A."/>
            <person name="Yang D."/>
            <person name="Bader C.D."/>
            <person name="Teijaro C.N."/>
            <person name="Fluegel L."/>
            <person name="Davis C.M."/>
            <person name="Simpson J.R."/>
            <person name="Lauterbach L."/>
            <person name="Steele A.D."/>
            <person name="Gui C."/>
            <person name="Meng S."/>
            <person name="Li G."/>
            <person name="Viehrig K."/>
            <person name="Ye F."/>
            <person name="Su P."/>
            <person name="Kiefer A.F."/>
            <person name="Nichols A."/>
            <person name="Cepeda A.J."/>
            <person name="Yan W."/>
            <person name="Fan B."/>
            <person name="Jiang Y."/>
            <person name="Adhikari A."/>
            <person name="Zheng C.-J."/>
            <person name="Schuster L."/>
            <person name="Cowan T.M."/>
            <person name="Smanski M.J."/>
            <person name="Chevrette M.G."/>
            <person name="De Carvalho L.P.S."/>
            <person name="Shen B."/>
        </authorList>
    </citation>
    <scope>NUCLEOTIDE SEQUENCE [LARGE SCALE GENOMIC DNA]</scope>
    <source>
        <strain evidence="2 3">NPDC012605</strain>
    </source>
</reference>
<gene>
    <name evidence="2" type="ORF">ACFY8C_35250</name>
</gene>
<name>A0ABW6Y184_9ACTN</name>
<evidence type="ECO:0000313" key="2">
    <source>
        <dbReference type="EMBL" id="MFF5923537.1"/>
    </source>
</evidence>
<evidence type="ECO:0000313" key="3">
    <source>
        <dbReference type="Proteomes" id="UP001602370"/>
    </source>
</evidence>
<sequence length="167" mass="18220">MPRRDGTLVLKVSRRILWVGSAALPLHNITRVEAFMLKPDRGTVLVRFLRWLLVAALIYAAISYASDGEVEGNPVLLIVGIALFLFLLKELFQSPTPVLTVETAGGSTVLVTLPTVNELLDIAGRIAHAIDNPEAEFTAVVQQYNNTNNYGPVVNMNGGRNNRGINL</sequence>
<evidence type="ECO:0000256" key="1">
    <source>
        <dbReference type="SAM" id="Phobius"/>
    </source>
</evidence>
<organism evidence="2 3">
    <name type="scientific">Streptomyces flavochromogenes</name>
    <dbReference type="NCBI Taxonomy" id="68199"/>
    <lineage>
        <taxon>Bacteria</taxon>
        <taxon>Bacillati</taxon>
        <taxon>Actinomycetota</taxon>
        <taxon>Actinomycetes</taxon>
        <taxon>Kitasatosporales</taxon>
        <taxon>Streptomycetaceae</taxon>
        <taxon>Streptomyces</taxon>
    </lineage>
</organism>
<dbReference type="EMBL" id="JBIBDZ010000014">
    <property type="protein sequence ID" value="MFF5923537.1"/>
    <property type="molecule type" value="Genomic_DNA"/>
</dbReference>
<accession>A0ABW6Y184</accession>
<keyword evidence="1" id="KW-0812">Transmembrane</keyword>
<proteinExistence type="predicted"/>
<dbReference type="Pfam" id="PF19744">
    <property type="entry name" value="DUF6232"/>
    <property type="match status" value="1"/>
</dbReference>